<evidence type="ECO:0000313" key="1">
    <source>
        <dbReference type="EMBL" id="KAA8896053.1"/>
    </source>
</evidence>
<organism evidence="1 2">
    <name type="scientific">Sphaerosporella brunnea</name>
    <dbReference type="NCBI Taxonomy" id="1250544"/>
    <lineage>
        <taxon>Eukaryota</taxon>
        <taxon>Fungi</taxon>
        <taxon>Dikarya</taxon>
        <taxon>Ascomycota</taxon>
        <taxon>Pezizomycotina</taxon>
        <taxon>Pezizomycetes</taxon>
        <taxon>Pezizales</taxon>
        <taxon>Pyronemataceae</taxon>
        <taxon>Sphaerosporella</taxon>
    </lineage>
</organism>
<dbReference type="OrthoDB" id="4158189at2759"/>
<reference evidence="1 2" key="1">
    <citation type="submission" date="2019-09" db="EMBL/GenBank/DDBJ databases">
        <title>Draft genome of the ectomycorrhizal ascomycete Sphaerosporella brunnea.</title>
        <authorList>
            <consortium name="DOE Joint Genome Institute"/>
            <person name="Benucci G.M."/>
            <person name="Marozzi G."/>
            <person name="Antonielli L."/>
            <person name="Sanchez S."/>
            <person name="Marco P."/>
            <person name="Wang X."/>
            <person name="Falini L.B."/>
            <person name="Barry K."/>
            <person name="Haridas S."/>
            <person name="Lipzen A."/>
            <person name="Labutti K."/>
            <person name="Grigoriev I.V."/>
            <person name="Murat C."/>
            <person name="Martin F."/>
            <person name="Albertini E."/>
            <person name="Donnini D."/>
            <person name="Bonito G."/>
        </authorList>
    </citation>
    <scope>NUCLEOTIDE SEQUENCE [LARGE SCALE GENOMIC DNA]</scope>
    <source>
        <strain evidence="1 2">Sb_GMNB300</strain>
    </source>
</reference>
<keyword evidence="2" id="KW-1185">Reference proteome</keyword>
<comment type="caution">
    <text evidence="1">The sequence shown here is derived from an EMBL/GenBank/DDBJ whole genome shotgun (WGS) entry which is preliminary data.</text>
</comment>
<evidence type="ECO:0000313" key="2">
    <source>
        <dbReference type="Proteomes" id="UP000326924"/>
    </source>
</evidence>
<dbReference type="EMBL" id="VXIS01000230">
    <property type="protein sequence ID" value="KAA8896053.1"/>
    <property type="molecule type" value="Genomic_DNA"/>
</dbReference>
<sequence>MCNGFSTRTSLGGAVAYIVPTSSSRFSSCLLQFHNPPDSSSLPTNMSCTPENKLADCEVRIHTLGDLTAGVESAGNVLHSLLPLELAEKGQLVLDRRLDLGVGGDGIIGRTVSVVKGGIVLGEGIIGWN</sequence>
<dbReference type="Proteomes" id="UP000326924">
    <property type="component" value="Unassembled WGS sequence"/>
</dbReference>
<dbReference type="AlphaFoldDB" id="A0A5J5ELF7"/>
<name>A0A5J5ELF7_9PEZI</name>
<dbReference type="InParanoid" id="A0A5J5ELF7"/>
<proteinExistence type="predicted"/>
<accession>A0A5J5ELF7</accession>
<gene>
    <name evidence="1" type="ORF">FN846DRAFT_296942</name>
</gene>
<protein>
    <submittedName>
        <fullName evidence="1">Uncharacterized protein</fullName>
    </submittedName>
</protein>